<comment type="caution">
    <text evidence="4">The sequence shown here is derived from an EMBL/GenBank/DDBJ whole genome shotgun (WGS) entry which is preliminary data.</text>
</comment>
<protein>
    <recommendedName>
        <fullName evidence="2">Stress response regulator gls24 homolog</fullName>
    </recommendedName>
</protein>
<dbReference type="PATRIC" id="fig|1302648.3.peg.907"/>
<gene>
    <name evidence="4" type="ORF">TMU3MR103_0934</name>
</gene>
<evidence type="ECO:0000256" key="1">
    <source>
        <dbReference type="ARBA" id="ARBA00005721"/>
    </source>
</evidence>
<organism evidence="4 5">
    <name type="scientific">Tetragenococcus muriaticus 3MR10-3</name>
    <dbReference type="NCBI Taxonomy" id="1302648"/>
    <lineage>
        <taxon>Bacteria</taxon>
        <taxon>Bacillati</taxon>
        <taxon>Bacillota</taxon>
        <taxon>Bacilli</taxon>
        <taxon>Lactobacillales</taxon>
        <taxon>Enterococcaceae</taxon>
        <taxon>Tetragenococcus</taxon>
    </lineage>
</organism>
<dbReference type="PANTHER" id="PTHR34297:SF3">
    <property type="entry name" value="ALKALINE SHOCK PROTEIN 23"/>
    <property type="match status" value="1"/>
</dbReference>
<dbReference type="Pfam" id="PF03780">
    <property type="entry name" value="Asp23"/>
    <property type="match status" value="1"/>
</dbReference>
<dbReference type="RefSeq" id="WP_028790098.1">
    <property type="nucleotide sequence ID" value="NZ_JPVT01000083.1"/>
</dbReference>
<proteinExistence type="inferred from homology"/>
<feature type="region of interest" description="Disordered" evidence="3">
    <location>
        <begin position="133"/>
        <end position="178"/>
    </location>
</feature>
<evidence type="ECO:0000256" key="2">
    <source>
        <dbReference type="ARBA" id="ARBA00039575"/>
    </source>
</evidence>
<evidence type="ECO:0000256" key="3">
    <source>
        <dbReference type="SAM" id="MobiDB-lite"/>
    </source>
</evidence>
<comment type="similarity">
    <text evidence="1">Belongs to the asp23 family.</text>
</comment>
<dbReference type="PANTHER" id="PTHR34297">
    <property type="entry name" value="HYPOTHETICAL CYTOSOLIC PROTEIN-RELATED"/>
    <property type="match status" value="1"/>
</dbReference>
<feature type="compositionally biased region" description="Polar residues" evidence="3">
    <location>
        <begin position="146"/>
        <end position="157"/>
    </location>
</feature>
<accession>A0A091CD85</accession>
<dbReference type="InterPro" id="IPR005531">
    <property type="entry name" value="Asp23"/>
</dbReference>
<sequence>MANQSEEFASTQENTQVSGELTFNDKVVQKIIGIAMEKIDGLLNIKGGFFSSVAGKVANTDNVTAGIDTEVGKKQVAVDMEIICEYGKDAAKIYDEIKQVVSTEVKKMTHLDVIEINVNVADIQTIEEYEQNKETLQDKASEAADSVSNYASEQTEQATEKINEGVEKAEEKTEPNVQ</sequence>
<feature type="compositionally biased region" description="Basic and acidic residues" evidence="3">
    <location>
        <begin position="158"/>
        <end position="178"/>
    </location>
</feature>
<reference evidence="4 5" key="1">
    <citation type="submission" date="2014-08" db="EMBL/GenBank/DDBJ databases">
        <title>Genome sequence of Tetragenococcus muriaticus.</title>
        <authorList>
            <person name="Chuea-nongthon C."/>
            <person name="Rodtong S."/>
            <person name="Yongsawatdigul J."/>
            <person name="Steele J.L."/>
            <person name="Liu X.-y."/>
            <person name="Speers J."/>
            <person name="Glasner J.D."/>
            <person name="Neeno-Eckwall E.C."/>
        </authorList>
    </citation>
    <scope>NUCLEOTIDE SEQUENCE [LARGE SCALE GENOMIC DNA]</scope>
    <source>
        <strain evidence="4 5">3MR10-3</strain>
    </source>
</reference>
<evidence type="ECO:0000313" key="4">
    <source>
        <dbReference type="EMBL" id="KFN91643.1"/>
    </source>
</evidence>
<dbReference type="Proteomes" id="UP000029381">
    <property type="component" value="Unassembled WGS sequence"/>
</dbReference>
<dbReference type="EMBL" id="JPVT01000083">
    <property type="protein sequence ID" value="KFN91643.1"/>
    <property type="molecule type" value="Genomic_DNA"/>
</dbReference>
<name>A0A091CD85_9ENTE</name>
<dbReference type="AlphaFoldDB" id="A0A091CD85"/>
<feature type="compositionally biased region" description="Basic and acidic residues" evidence="3">
    <location>
        <begin position="133"/>
        <end position="142"/>
    </location>
</feature>
<evidence type="ECO:0000313" key="5">
    <source>
        <dbReference type="Proteomes" id="UP000029381"/>
    </source>
</evidence>
<keyword evidence="5" id="KW-1185">Reference proteome</keyword>